<evidence type="ECO:0000313" key="2">
    <source>
        <dbReference type="Proteomes" id="UP001590951"/>
    </source>
</evidence>
<name>A0ABR4BGP3_9LECA</name>
<evidence type="ECO:0000313" key="1">
    <source>
        <dbReference type="EMBL" id="KAL2056905.1"/>
    </source>
</evidence>
<dbReference type="Proteomes" id="UP001590951">
    <property type="component" value="Unassembled WGS sequence"/>
</dbReference>
<dbReference type="PANTHER" id="PTHR33112:SF10">
    <property type="entry name" value="TOL"/>
    <property type="match status" value="1"/>
</dbReference>
<protein>
    <submittedName>
        <fullName evidence="1">Uncharacterized protein</fullName>
    </submittedName>
</protein>
<proteinExistence type="predicted"/>
<comment type="caution">
    <text evidence="1">The sequence shown here is derived from an EMBL/GenBank/DDBJ whole genome shotgun (WGS) entry which is preliminary data.</text>
</comment>
<organism evidence="1 2">
    <name type="scientific">Lepraria finkii</name>
    <dbReference type="NCBI Taxonomy" id="1340010"/>
    <lineage>
        <taxon>Eukaryota</taxon>
        <taxon>Fungi</taxon>
        <taxon>Dikarya</taxon>
        <taxon>Ascomycota</taxon>
        <taxon>Pezizomycotina</taxon>
        <taxon>Lecanoromycetes</taxon>
        <taxon>OSLEUM clade</taxon>
        <taxon>Lecanoromycetidae</taxon>
        <taxon>Lecanorales</taxon>
        <taxon>Lecanorineae</taxon>
        <taxon>Stereocaulaceae</taxon>
        <taxon>Lepraria</taxon>
    </lineage>
</organism>
<keyword evidence="2" id="KW-1185">Reference proteome</keyword>
<dbReference type="EMBL" id="JBHFEH010000006">
    <property type="protein sequence ID" value="KAL2056905.1"/>
    <property type="molecule type" value="Genomic_DNA"/>
</dbReference>
<sequence length="256" mass="29003">MFQNTKFSLFARSARGDPDDFGLGISDKSASPLITRAWVLQERLLSPRTVSLGPEQVYWECLKCGADEKDPSGFLGWLHVKNGLFGLTSSDKQSNFLQDPQFVENFYVWPWILEAYTTAHLTFCTDLLFVSVGLSSFIEARAGLHFVWGHLKELLPLDLLWHIKESILIDDEDLIKKREKCTKSGIFPTRSWPSMIDNERDKLSGSIIWGRDGDFIFDGLELLSEVRSVSSDQQARQDSITWGVLVLRGPIFPALS</sequence>
<gene>
    <name evidence="1" type="ORF">ABVK25_002644</name>
</gene>
<accession>A0ABR4BGP3</accession>
<dbReference type="PANTHER" id="PTHR33112">
    <property type="entry name" value="DOMAIN PROTEIN, PUTATIVE-RELATED"/>
    <property type="match status" value="1"/>
</dbReference>
<reference evidence="1 2" key="1">
    <citation type="submission" date="2024-09" db="EMBL/GenBank/DDBJ databases">
        <title>Rethinking Asexuality: The Enigmatic Case of Functional Sexual Genes in Lepraria (Stereocaulaceae).</title>
        <authorList>
            <person name="Doellman M."/>
            <person name="Sun Y."/>
            <person name="Barcenas-Pena A."/>
            <person name="Lumbsch H.T."/>
            <person name="Grewe F."/>
        </authorList>
    </citation>
    <scope>NUCLEOTIDE SEQUENCE [LARGE SCALE GENOMIC DNA]</scope>
    <source>
        <strain evidence="1 2">Grewe 0041</strain>
    </source>
</reference>